<feature type="transmembrane region" description="Helical" evidence="7">
    <location>
        <begin position="156"/>
        <end position="176"/>
    </location>
</feature>
<dbReference type="Pfam" id="PF00528">
    <property type="entry name" value="BPD_transp_1"/>
    <property type="match status" value="1"/>
</dbReference>
<evidence type="ECO:0000259" key="8">
    <source>
        <dbReference type="PROSITE" id="PS50928"/>
    </source>
</evidence>
<keyword evidence="6 7" id="KW-0472">Membrane</keyword>
<feature type="transmembrane region" description="Helical" evidence="7">
    <location>
        <begin position="129"/>
        <end position="150"/>
    </location>
</feature>
<sequence length="287" mass="31155">MTRVNAAPAPPSEGSGLREVAYPAKPLDLRLVARRYRRTQYVNLVMPFVLLALWQVLVESGALDQRFFSAPTAIVRTLWKMAGDGALWTAIGATGQRALVGFVIGAVAGALIGVASARSWIVRAVVNPIVAATYPVPKIALLPVLLLIFGTGDTSIYLVVAISVFYVVLMNTVAGVSNIPMIFQDVARTLDVRGFRYLRTIAIPGALPVIFASLRTSWGIALVIDVAAEFTSSDTGLGRMILNSWQVFDIDSMYAGLVVTALLGWLSFLVIDLLERLLIPWRRGVER</sequence>
<feature type="transmembrane region" description="Helical" evidence="7">
    <location>
        <begin position="197"/>
        <end position="214"/>
    </location>
</feature>
<name>A0A3D9ZPK1_9ACTN</name>
<comment type="similarity">
    <text evidence="7">Belongs to the binding-protein-dependent transport system permease family.</text>
</comment>
<evidence type="ECO:0000256" key="4">
    <source>
        <dbReference type="ARBA" id="ARBA00022692"/>
    </source>
</evidence>
<dbReference type="PANTHER" id="PTHR30151:SF0">
    <property type="entry name" value="ABC TRANSPORTER PERMEASE PROTEIN MJ0413-RELATED"/>
    <property type="match status" value="1"/>
</dbReference>
<gene>
    <name evidence="9" type="ORF">DFJ67_5212</name>
</gene>
<keyword evidence="2 7" id="KW-0813">Transport</keyword>
<dbReference type="AlphaFoldDB" id="A0A3D9ZPK1"/>
<keyword evidence="4 7" id="KW-0812">Transmembrane</keyword>
<feature type="transmembrane region" description="Helical" evidence="7">
    <location>
        <begin position="253"/>
        <end position="274"/>
    </location>
</feature>
<evidence type="ECO:0000256" key="1">
    <source>
        <dbReference type="ARBA" id="ARBA00004651"/>
    </source>
</evidence>
<evidence type="ECO:0000256" key="3">
    <source>
        <dbReference type="ARBA" id="ARBA00022475"/>
    </source>
</evidence>
<dbReference type="PANTHER" id="PTHR30151">
    <property type="entry name" value="ALKANE SULFONATE ABC TRANSPORTER-RELATED, MEMBRANE SUBUNIT"/>
    <property type="match status" value="1"/>
</dbReference>
<dbReference type="EMBL" id="QUMQ01000001">
    <property type="protein sequence ID" value="REF99185.1"/>
    <property type="molecule type" value="Genomic_DNA"/>
</dbReference>
<dbReference type="RefSeq" id="WP_116070385.1">
    <property type="nucleotide sequence ID" value="NZ_BONB01000002.1"/>
</dbReference>
<evidence type="ECO:0000256" key="5">
    <source>
        <dbReference type="ARBA" id="ARBA00022989"/>
    </source>
</evidence>
<evidence type="ECO:0000313" key="10">
    <source>
        <dbReference type="Proteomes" id="UP000256913"/>
    </source>
</evidence>
<keyword evidence="5 7" id="KW-1133">Transmembrane helix</keyword>
<feature type="domain" description="ABC transmembrane type-1" evidence="8">
    <location>
        <begin position="91"/>
        <end position="275"/>
    </location>
</feature>
<reference evidence="9 10" key="1">
    <citation type="submission" date="2018-08" db="EMBL/GenBank/DDBJ databases">
        <title>Sequencing the genomes of 1000 actinobacteria strains.</title>
        <authorList>
            <person name="Klenk H.-P."/>
        </authorList>
    </citation>
    <scope>NUCLEOTIDE SEQUENCE [LARGE SCALE GENOMIC DNA]</scope>
    <source>
        <strain evidence="9 10">DSM 44099</strain>
    </source>
</reference>
<dbReference type="GO" id="GO:0005886">
    <property type="term" value="C:plasma membrane"/>
    <property type="evidence" value="ECO:0007669"/>
    <property type="project" value="UniProtKB-SubCell"/>
</dbReference>
<dbReference type="OrthoDB" id="9796361at2"/>
<keyword evidence="3" id="KW-1003">Cell membrane</keyword>
<dbReference type="Proteomes" id="UP000256913">
    <property type="component" value="Unassembled WGS sequence"/>
</dbReference>
<comment type="caution">
    <text evidence="9">The sequence shown here is derived from an EMBL/GenBank/DDBJ whole genome shotgun (WGS) entry which is preliminary data.</text>
</comment>
<proteinExistence type="inferred from homology"/>
<dbReference type="SUPFAM" id="SSF161098">
    <property type="entry name" value="MetI-like"/>
    <property type="match status" value="1"/>
</dbReference>
<dbReference type="GO" id="GO:0055085">
    <property type="term" value="P:transmembrane transport"/>
    <property type="evidence" value="ECO:0007669"/>
    <property type="project" value="InterPro"/>
</dbReference>
<evidence type="ECO:0000256" key="7">
    <source>
        <dbReference type="RuleBase" id="RU363032"/>
    </source>
</evidence>
<feature type="transmembrane region" description="Helical" evidence="7">
    <location>
        <begin position="41"/>
        <end position="58"/>
    </location>
</feature>
<dbReference type="InterPro" id="IPR035906">
    <property type="entry name" value="MetI-like_sf"/>
</dbReference>
<feature type="transmembrane region" description="Helical" evidence="7">
    <location>
        <begin position="98"/>
        <end position="117"/>
    </location>
</feature>
<keyword evidence="10" id="KW-1185">Reference proteome</keyword>
<dbReference type="CDD" id="cd06261">
    <property type="entry name" value="TM_PBP2"/>
    <property type="match status" value="1"/>
</dbReference>
<protein>
    <submittedName>
        <fullName evidence="9">NitT/TauT family transport system permease protein</fullName>
    </submittedName>
</protein>
<organism evidence="9 10">
    <name type="scientific">Asanoa ferruginea</name>
    <dbReference type="NCBI Taxonomy" id="53367"/>
    <lineage>
        <taxon>Bacteria</taxon>
        <taxon>Bacillati</taxon>
        <taxon>Actinomycetota</taxon>
        <taxon>Actinomycetes</taxon>
        <taxon>Micromonosporales</taxon>
        <taxon>Micromonosporaceae</taxon>
        <taxon>Asanoa</taxon>
    </lineage>
</organism>
<dbReference type="PROSITE" id="PS50928">
    <property type="entry name" value="ABC_TM1"/>
    <property type="match status" value="1"/>
</dbReference>
<dbReference type="Gene3D" id="1.10.3720.10">
    <property type="entry name" value="MetI-like"/>
    <property type="match status" value="1"/>
</dbReference>
<accession>A0A3D9ZPK1</accession>
<comment type="subcellular location">
    <subcellularLocation>
        <location evidence="1 7">Cell membrane</location>
        <topology evidence="1 7">Multi-pass membrane protein</topology>
    </subcellularLocation>
</comment>
<evidence type="ECO:0000256" key="2">
    <source>
        <dbReference type="ARBA" id="ARBA00022448"/>
    </source>
</evidence>
<evidence type="ECO:0000313" key="9">
    <source>
        <dbReference type="EMBL" id="REF99185.1"/>
    </source>
</evidence>
<dbReference type="InterPro" id="IPR000515">
    <property type="entry name" value="MetI-like"/>
</dbReference>
<evidence type="ECO:0000256" key="6">
    <source>
        <dbReference type="ARBA" id="ARBA00023136"/>
    </source>
</evidence>